<evidence type="ECO:0000256" key="1">
    <source>
        <dbReference type="SAM" id="SignalP"/>
    </source>
</evidence>
<protein>
    <submittedName>
        <fullName evidence="2">Uncharacterized protein</fullName>
    </submittedName>
</protein>
<dbReference type="GO" id="GO:0008237">
    <property type="term" value="F:metallopeptidase activity"/>
    <property type="evidence" value="ECO:0007669"/>
    <property type="project" value="InterPro"/>
</dbReference>
<dbReference type="InterPro" id="IPR024079">
    <property type="entry name" value="MetalloPept_cat_dom_sf"/>
</dbReference>
<sequence>MLLKVIKYLGIALPLLPNLSQAAPWHATSEDYRNVLTPRGPSASSLFLESSVSTEHNSNFTARSSALMGPSHPLSHIFNFNGFDDDNHGRFVVSQFIEALNLLSAGYRAIKSMSSTSLSPSFRRYFADGDYEKVTNVLLALNRQLGTAVKGWSSDCAPFPGWLPLQIYRNSFGPDDHSCDNNPNLAAFLYKQEADPAATPYGNQFIVVCDRFSTYKVRTRDQIDCSAVGQWATTGETCQTRELHCDEEEAGHPFSGIFELCNFPGSNDQSLTNDEQFAGVIMLEAFRLLWLAHLMMQNMQAHELSVSFRRYFRDEDYDTVKQLFSDITSQLGLNTGMVLDPNWSPQCVPQPQLLPLKIFYKYARKDQETYCEQHPGTSAFIQTLPYNGAPANSQSVPQYIVLCPAMLTSSSYDPVMRAPPRDLDQVDIPQLVVDSFASARGYGQSFPRGGMMTSSTHIAHELIHWWNVYWPGIDPIFDQPFTPAGWSKEIKAYTAWQCQELRRVKPELCKVNDSNYQWFMLEIYWTADVSSKLGYTPEWQDTPQDFTESDF</sequence>
<evidence type="ECO:0000313" key="2">
    <source>
        <dbReference type="EMBL" id="KAK5951578.1"/>
    </source>
</evidence>
<keyword evidence="1" id="KW-0732">Signal</keyword>
<keyword evidence="3" id="KW-1185">Reference proteome</keyword>
<dbReference type="EMBL" id="JAKLMC020000019">
    <property type="protein sequence ID" value="KAK5951578.1"/>
    <property type="molecule type" value="Genomic_DNA"/>
</dbReference>
<evidence type="ECO:0000313" key="3">
    <source>
        <dbReference type="Proteomes" id="UP001316803"/>
    </source>
</evidence>
<accession>A0AAN8EHD9</accession>
<dbReference type="Gene3D" id="3.40.390.10">
    <property type="entry name" value="Collagenase (Catalytic Domain)"/>
    <property type="match status" value="1"/>
</dbReference>
<feature type="chain" id="PRO_5043000371" evidence="1">
    <location>
        <begin position="23"/>
        <end position="551"/>
    </location>
</feature>
<feature type="signal peptide" evidence="1">
    <location>
        <begin position="1"/>
        <end position="22"/>
    </location>
</feature>
<organism evidence="2 3">
    <name type="scientific">Knufia fluminis</name>
    <dbReference type="NCBI Taxonomy" id="191047"/>
    <lineage>
        <taxon>Eukaryota</taxon>
        <taxon>Fungi</taxon>
        <taxon>Dikarya</taxon>
        <taxon>Ascomycota</taxon>
        <taxon>Pezizomycotina</taxon>
        <taxon>Eurotiomycetes</taxon>
        <taxon>Chaetothyriomycetidae</taxon>
        <taxon>Chaetothyriales</taxon>
        <taxon>Trichomeriaceae</taxon>
        <taxon>Knufia</taxon>
    </lineage>
</organism>
<dbReference type="AlphaFoldDB" id="A0AAN8EHD9"/>
<gene>
    <name evidence="2" type="ORF">OHC33_007256</name>
</gene>
<dbReference type="Proteomes" id="UP001316803">
    <property type="component" value="Unassembled WGS sequence"/>
</dbReference>
<proteinExistence type="predicted"/>
<name>A0AAN8EHD9_9EURO</name>
<reference evidence="2 3" key="1">
    <citation type="submission" date="2022-12" db="EMBL/GenBank/DDBJ databases">
        <title>Genomic features and morphological characterization of a novel Knufia sp. strain isolated from spacecraft assembly facility.</title>
        <authorList>
            <person name="Teixeira M."/>
            <person name="Chander A.M."/>
            <person name="Stajich J.E."/>
            <person name="Venkateswaran K."/>
        </authorList>
    </citation>
    <scope>NUCLEOTIDE SEQUENCE [LARGE SCALE GENOMIC DNA]</scope>
    <source>
        <strain evidence="2 3">FJI-L2-BK-P2</strain>
    </source>
</reference>
<comment type="caution">
    <text evidence="2">The sequence shown here is derived from an EMBL/GenBank/DDBJ whole genome shotgun (WGS) entry which is preliminary data.</text>
</comment>